<dbReference type="InParanoid" id="A0A409X3Z0"/>
<organism evidence="1 2">
    <name type="scientific">Psilocybe cyanescens</name>
    <dbReference type="NCBI Taxonomy" id="93625"/>
    <lineage>
        <taxon>Eukaryota</taxon>
        <taxon>Fungi</taxon>
        <taxon>Dikarya</taxon>
        <taxon>Basidiomycota</taxon>
        <taxon>Agaricomycotina</taxon>
        <taxon>Agaricomycetes</taxon>
        <taxon>Agaricomycetidae</taxon>
        <taxon>Agaricales</taxon>
        <taxon>Agaricineae</taxon>
        <taxon>Strophariaceae</taxon>
        <taxon>Psilocybe</taxon>
    </lineage>
</organism>
<dbReference type="Gene3D" id="3.80.10.10">
    <property type="entry name" value="Ribonuclease Inhibitor"/>
    <property type="match status" value="1"/>
</dbReference>
<sequence length="463" mass="52322">MNSLPAEIKDYICKLLMQPSDLANLARTSSQFLSLARWILYQNLELASDLPSLQDTYDLLRREPNLGRAVVTLSLVSGSGVWRLVEGSSTWIDQRIFHEMIGLRSITFDRIPCVPADRVRNIIGQVYKHCPQLQEILIINASWPSSTATWESQLDAPSTLRRVTLRSTCSSAPTSFFRSTFFNASNTINVLELSLMRNGEVLVDIETLKFPQLHTFSVSVFSSISSGALIKFLNAHASIRNLSILDSEALNIGGSKCNLLPNLHTISATPQFLARLIKICDSIKFVRCLTLDFSRSYNSGTATEEMMSIISGFPRLKHCSVLHAYGPDDTLRVIEHFSESQELEWWTGGFYYHDVTALYKICSVLTSFPMLLRVDILEWSTPPNFMLDVHLRGLRNMAKCIPSLQKICLYMPHSSGSEIAAVFNVHRKKGLQKIYQYIEDGPHIGDRRRVQLDAVDWQFDPPL</sequence>
<proteinExistence type="predicted"/>
<evidence type="ECO:0000313" key="1">
    <source>
        <dbReference type="EMBL" id="PPQ85483.1"/>
    </source>
</evidence>
<dbReference type="EMBL" id="NHYD01002703">
    <property type="protein sequence ID" value="PPQ85483.1"/>
    <property type="molecule type" value="Genomic_DNA"/>
</dbReference>
<gene>
    <name evidence="1" type="ORF">CVT25_006639</name>
</gene>
<keyword evidence="2" id="KW-1185">Reference proteome</keyword>
<reference evidence="1 2" key="1">
    <citation type="journal article" date="2018" name="Evol. Lett.">
        <title>Horizontal gene cluster transfer increased hallucinogenic mushroom diversity.</title>
        <authorList>
            <person name="Reynolds H.T."/>
            <person name="Vijayakumar V."/>
            <person name="Gluck-Thaler E."/>
            <person name="Korotkin H.B."/>
            <person name="Matheny P.B."/>
            <person name="Slot J.C."/>
        </authorList>
    </citation>
    <scope>NUCLEOTIDE SEQUENCE [LARGE SCALE GENOMIC DNA]</scope>
    <source>
        <strain evidence="1 2">2631</strain>
    </source>
</reference>
<dbReference type="InterPro" id="IPR032675">
    <property type="entry name" value="LRR_dom_sf"/>
</dbReference>
<dbReference type="STRING" id="93625.A0A409X3Z0"/>
<evidence type="ECO:0008006" key="3">
    <source>
        <dbReference type="Google" id="ProtNLM"/>
    </source>
</evidence>
<name>A0A409X3Z0_PSICY</name>
<protein>
    <recommendedName>
        <fullName evidence="3">F-box domain-containing protein</fullName>
    </recommendedName>
</protein>
<dbReference type="Proteomes" id="UP000283269">
    <property type="component" value="Unassembled WGS sequence"/>
</dbReference>
<comment type="caution">
    <text evidence="1">The sequence shown here is derived from an EMBL/GenBank/DDBJ whole genome shotgun (WGS) entry which is preliminary data.</text>
</comment>
<dbReference type="AlphaFoldDB" id="A0A409X3Z0"/>
<evidence type="ECO:0000313" key="2">
    <source>
        <dbReference type="Proteomes" id="UP000283269"/>
    </source>
</evidence>
<accession>A0A409X3Z0</accession>
<dbReference type="OrthoDB" id="3037650at2759"/>